<protein>
    <submittedName>
        <fullName evidence="3">YHYH protein</fullName>
    </submittedName>
</protein>
<gene>
    <name evidence="3" type="ORF">CLV41_104156</name>
</gene>
<dbReference type="InterPro" id="IPR025924">
    <property type="entry name" value="YHYH_dom"/>
</dbReference>
<proteinExistence type="predicted"/>
<name>A0A2S3UV39_9HYPH</name>
<evidence type="ECO:0000313" key="3">
    <source>
        <dbReference type="EMBL" id="POF31588.1"/>
    </source>
</evidence>
<dbReference type="Pfam" id="PF14240">
    <property type="entry name" value="YHYH"/>
    <property type="match status" value="1"/>
</dbReference>
<feature type="chain" id="PRO_5015564819" evidence="1">
    <location>
        <begin position="26"/>
        <end position="370"/>
    </location>
</feature>
<dbReference type="RefSeq" id="WP_103222509.1">
    <property type="nucleotide sequence ID" value="NZ_PPCN01000004.1"/>
</dbReference>
<keyword evidence="4" id="KW-1185">Reference proteome</keyword>
<dbReference type="AlphaFoldDB" id="A0A2S3UV39"/>
<comment type="caution">
    <text evidence="3">The sequence shown here is derived from an EMBL/GenBank/DDBJ whole genome shotgun (WGS) entry which is preliminary data.</text>
</comment>
<dbReference type="PANTHER" id="PTHR30289">
    <property type="entry name" value="UNCHARACTERIZED PROTEIN YBCL-RELATED"/>
    <property type="match status" value="1"/>
</dbReference>
<reference evidence="3 4" key="1">
    <citation type="submission" date="2018-01" db="EMBL/GenBank/DDBJ databases">
        <title>Genomic Encyclopedia of Archaeal and Bacterial Type Strains, Phase II (KMG-II): from individual species to whole genera.</title>
        <authorList>
            <person name="Goeker M."/>
        </authorList>
    </citation>
    <scope>NUCLEOTIDE SEQUENCE [LARGE SCALE GENOMIC DNA]</scope>
    <source>
        <strain evidence="3 4">DSM 17023</strain>
    </source>
</reference>
<dbReference type="EMBL" id="PPCN01000004">
    <property type="protein sequence ID" value="POF31588.1"/>
    <property type="molecule type" value="Genomic_DNA"/>
</dbReference>
<dbReference type="PANTHER" id="PTHR30289:SF8">
    <property type="entry name" value="YHYH DOMAIN-CONTAINING PROTEIN"/>
    <property type="match status" value="1"/>
</dbReference>
<dbReference type="OrthoDB" id="9796530at2"/>
<sequence>MAFSSIIFRGLAAAALLFCVVSDTAAHDIKSCKCETGCYTQEVSKLSCSGGKARFSSNGLPGPKDPLMRGIIGTNQQFPAVHNFDFEILLDPKLAASATATDAGPVGVAVNGVPIFDPSTQGPADRTTGKRPSAFDAGELDVCGGHAGRGDDYHYHIAPKCLIEDLGPVWVEDDKKPVGYAMDGFPILALGWFDQSNSVEADLDRCRGMKDASGAYFYNVKTTSSWDVLTCLSGRPQHFARDRWEHRVDRTGKEITGLPIRFAIKDSSRTTHGRGVCHVMSGLLQGEQILQGDGSARRIEAQDGALFHCNKACYGLFFEADRSRKFGGRAIYYDYIASGCPSGFDISGLKTFTPYDGAAQSRKGPPPTGR</sequence>
<accession>A0A2S3UV39</accession>
<organism evidence="3 4">
    <name type="scientific">Roseibium marinum</name>
    <dbReference type="NCBI Taxonomy" id="281252"/>
    <lineage>
        <taxon>Bacteria</taxon>
        <taxon>Pseudomonadati</taxon>
        <taxon>Pseudomonadota</taxon>
        <taxon>Alphaproteobacteria</taxon>
        <taxon>Hyphomicrobiales</taxon>
        <taxon>Stappiaceae</taxon>
        <taxon>Roseibium</taxon>
    </lineage>
</organism>
<evidence type="ECO:0000313" key="4">
    <source>
        <dbReference type="Proteomes" id="UP000236959"/>
    </source>
</evidence>
<dbReference type="Proteomes" id="UP000236959">
    <property type="component" value="Unassembled WGS sequence"/>
</dbReference>
<feature type="domain" description="YHYH" evidence="2">
    <location>
        <begin position="86"/>
        <end position="190"/>
    </location>
</feature>
<keyword evidence="1" id="KW-0732">Signal</keyword>
<feature type="signal peptide" evidence="1">
    <location>
        <begin position="1"/>
        <end position="25"/>
    </location>
</feature>
<evidence type="ECO:0000256" key="1">
    <source>
        <dbReference type="SAM" id="SignalP"/>
    </source>
</evidence>
<evidence type="ECO:0000259" key="2">
    <source>
        <dbReference type="Pfam" id="PF14240"/>
    </source>
</evidence>